<dbReference type="Gene3D" id="3.30.428.10">
    <property type="entry name" value="HIT-like"/>
    <property type="match status" value="1"/>
</dbReference>
<dbReference type="PRINTS" id="PR00332">
    <property type="entry name" value="HISTRIAD"/>
</dbReference>
<dbReference type="GO" id="GO:0003824">
    <property type="term" value="F:catalytic activity"/>
    <property type="evidence" value="ECO:0007669"/>
    <property type="project" value="InterPro"/>
</dbReference>
<dbReference type="GO" id="GO:0009117">
    <property type="term" value="P:nucleotide metabolic process"/>
    <property type="evidence" value="ECO:0007669"/>
    <property type="project" value="TreeGrafter"/>
</dbReference>
<gene>
    <name evidence="5" type="primary">hit</name>
    <name evidence="5" type="ORF">NCTC10172_01072</name>
</gene>
<name>A0A449BKM9_9MOLU</name>
<evidence type="ECO:0000313" key="5">
    <source>
        <dbReference type="EMBL" id="VEU83025.1"/>
    </source>
</evidence>
<evidence type="ECO:0000256" key="1">
    <source>
        <dbReference type="PIRSR" id="PIRSR601310-1"/>
    </source>
</evidence>
<dbReference type="PROSITE" id="PS00892">
    <property type="entry name" value="HIT_1"/>
    <property type="match status" value="1"/>
</dbReference>
<dbReference type="InterPro" id="IPR001310">
    <property type="entry name" value="Histidine_triad_HIT"/>
</dbReference>
<organism evidence="5 6">
    <name type="scientific">Acholeplasma hippikon</name>
    <dbReference type="NCBI Taxonomy" id="264636"/>
    <lineage>
        <taxon>Bacteria</taxon>
        <taxon>Bacillati</taxon>
        <taxon>Mycoplasmatota</taxon>
        <taxon>Mollicutes</taxon>
        <taxon>Acholeplasmatales</taxon>
        <taxon>Acholeplasmataceae</taxon>
        <taxon>Acholeplasma</taxon>
    </lineage>
</organism>
<evidence type="ECO:0000256" key="3">
    <source>
        <dbReference type="PROSITE-ProRule" id="PRU00464"/>
    </source>
</evidence>
<dbReference type="KEGG" id="ahk:NCTC10172_01072"/>
<dbReference type="RefSeq" id="WP_035369879.1">
    <property type="nucleotide sequence ID" value="NZ_LR215050.1"/>
</dbReference>
<dbReference type="STRING" id="1408416.GCA_000702765_01198"/>
<evidence type="ECO:0000256" key="2">
    <source>
        <dbReference type="PIRSR" id="PIRSR601310-3"/>
    </source>
</evidence>
<dbReference type="Proteomes" id="UP000290909">
    <property type="component" value="Chromosome"/>
</dbReference>
<dbReference type="SUPFAM" id="SSF54197">
    <property type="entry name" value="HIT-like"/>
    <property type="match status" value="1"/>
</dbReference>
<dbReference type="InterPro" id="IPR011146">
    <property type="entry name" value="HIT-like"/>
</dbReference>
<dbReference type="PROSITE" id="PS51084">
    <property type="entry name" value="HIT_2"/>
    <property type="match status" value="1"/>
</dbReference>
<feature type="domain" description="HIT" evidence="4">
    <location>
        <begin position="4"/>
        <end position="112"/>
    </location>
</feature>
<dbReference type="PANTHER" id="PTHR46648:SF1">
    <property type="entry name" value="ADENOSINE 5'-MONOPHOSPHORAMIDASE HNT1"/>
    <property type="match status" value="1"/>
</dbReference>
<protein>
    <submittedName>
        <fullName evidence="5">Histidine triad (HIT) protein</fullName>
    </submittedName>
</protein>
<dbReference type="PANTHER" id="PTHR46648">
    <property type="entry name" value="HIT FAMILY PROTEIN 1"/>
    <property type="match status" value="1"/>
</dbReference>
<evidence type="ECO:0000259" key="4">
    <source>
        <dbReference type="PROSITE" id="PS51084"/>
    </source>
</evidence>
<dbReference type="InterPro" id="IPR019808">
    <property type="entry name" value="Histidine_triad_CS"/>
</dbReference>
<accession>A0A449BKM9</accession>
<proteinExistence type="predicted"/>
<dbReference type="InterPro" id="IPR036265">
    <property type="entry name" value="HIT-like_sf"/>
</dbReference>
<feature type="short sequence motif" description="Histidine triad motif" evidence="2 3">
    <location>
        <begin position="96"/>
        <end position="100"/>
    </location>
</feature>
<dbReference type="Pfam" id="PF01230">
    <property type="entry name" value="HIT"/>
    <property type="match status" value="1"/>
</dbReference>
<dbReference type="EMBL" id="LR215050">
    <property type="protein sequence ID" value="VEU83025.1"/>
    <property type="molecule type" value="Genomic_DNA"/>
</dbReference>
<reference evidence="5 6" key="1">
    <citation type="submission" date="2019-01" db="EMBL/GenBank/DDBJ databases">
        <authorList>
            <consortium name="Pathogen Informatics"/>
        </authorList>
    </citation>
    <scope>NUCLEOTIDE SEQUENCE [LARGE SCALE GENOMIC DNA]</scope>
    <source>
        <strain evidence="5 6">NCTC10172</strain>
    </source>
</reference>
<sequence length="138" mass="15714">METIFTKIINREIPASIVYEDELVIAFLDITQATMGHTLVVTKAPYKNLFEVPEETLKHLFGVVQKLSVAIYKAFDAKGLNLLNNNNETAGQTVFHYHVHIIPRYEKDDLTLGFYNHMSELTSDDYKERAALIKAALL</sequence>
<feature type="active site" description="Tele-AMP-histidine intermediate" evidence="1">
    <location>
        <position position="98"/>
    </location>
</feature>
<evidence type="ECO:0000313" key="6">
    <source>
        <dbReference type="Proteomes" id="UP000290909"/>
    </source>
</evidence>
<dbReference type="AlphaFoldDB" id="A0A449BKM9"/>
<keyword evidence="6" id="KW-1185">Reference proteome</keyword>